<name>A0ABQ6MRG0_9STRA</name>
<feature type="domain" description="Exocyst complex component Sec3 C-terminal" evidence="2">
    <location>
        <begin position="405"/>
        <end position="643"/>
    </location>
</feature>
<proteinExistence type="predicted"/>
<dbReference type="Pfam" id="PF20654">
    <property type="entry name" value="Sec3_C-term"/>
    <property type="match status" value="1"/>
</dbReference>
<feature type="region of interest" description="Disordered" evidence="1">
    <location>
        <begin position="664"/>
        <end position="683"/>
    </location>
</feature>
<dbReference type="InterPro" id="IPR048628">
    <property type="entry name" value="Sec3_C"/>
</dbReference>
<protein>
    <recommendedName>
        <fullName evidence="2">Exocyst complex component Sec3 C-terminal domain-containing protein</fullName>
    </recommendedName>
</protein>
<dbReference type="PANTHER" id="PTHR16092">
    <property type="entry name" value="SEC3/SYNTAXIN-RELATED"/>
    <property type="match status" value="1"/>
</dbReference>
<accession>A0ABQ6MRG0</accession>
<evidence type="ECO:0000256" key="1">
    <source>
        <dbReference type="SAM" id="MobiDB-lite"/>
    </source>
</evidence>
<dbReference type="PANTHER" id="PTHR16092:SF14">
    <property type="entry name" value="EXOCYST COMPLEX COMPONENT 1 ISOFORM X1"/>
    <property type="match status" value="1"/>
</dbReference>
<sequence length="683" mass="73958">MQALIGTLDELDSELEQMEQWLTSKIATVAPLTSDCASIEKENNALEQTWRSYSALASELDRLLNGLAIPPRLEAVLADPLGTLEMPAACPRRDAEPEAVDLVVEAGAALRAALDRAASGGGVHLSAVNERVEVLLSLSTSFCSTLTSTITGVFRELSEDFSANLHCDVSQLNPETADAAFAAVVDQQRQFQSAAGTYAPLVAALAALKPETMYALRNSYAAAVSEGVLRKPLFKTYFKTIQDAFPPPSSVSSLSSLANYPAASLKISDNSDNLSLGGIHSRVSQLTKILGHIVPLLEREGFFTATLLMPSPSPSPAAVANLSKCVSASAAYLDHYLNRVLALDPSDASHRHHSSDEVVFDLVASIKLLEAAQGVGGADTDTPDVEVRVGRTITAELLTTYANGCQKEWQQWVDEEVAWILSHAGVPANGKRAGVFSSFLRFPSFLDRLLAVLRVSTGDSGDGVDMKSFPAASKALVAMADALLKSLATTSSRESTDQTYASHVMRIENSHFFSVSVSQRTSSLSDLFTSHLAVADDMFKSSIASYTKFMVKREFKGLLQLFSTIARIRKDVGDADVPIHLPRASFMRSLSKEASAEALAEKVKVVRGRMEKHTTADSQCLAKLWGEFGRQLCEDYRSYEKVASLIYQVKPDVGRDELQRILRVAGGDQTQRRRSGTKEAKER</sequence>
<evidence type="ECO:0000313" key="4">
    <source>
        <dbReference type="Proteomes" id="UP001165060"/>
    </source>
</evidence>
<keyword evidence="4" id="KW-1185">Reference proteome</keyword>
<dbReference type="Proteomes" id="UP001165060">
    <property type="component" value="Unassembled WGS sequence"/>
</dbReference>
<dbReference type="EMBL" id="BRYB01001668">
    <property type="protein sequence ID" value="GMI30700.1"/>
    <property type="molecule type" value="Genomic_DNA"/>
</dbReference>
<reference evidence="3 4" key="1">
    <citation type="journal article" date="2023" name="Commun. Biol.">
        <title>Genome analysis of Parmales, the sister group of diatoms, reveals the evolutionary specialization of diatoms from phago-mixotrophs to photoautotrophs.</title>
        <authorList>
            <person name="Ban H."/>
            <person name="Sato S."/>
            <person name="Yoshikawa S."/>
            <person name="Yamada K."/>
            <person name="Nakamura Y."/>
            <person name="Ichinomiya M."/>
            <person name="Sato N."/>
            <person name="Blanc-Mathieu R."/>
            <person name="Endo H."/>
            <person name="Kuwata A."/>
            <person name="Ogata H."/>
        </authorList>
    </citation>
    <scope>NUCLEOTIDE SEQUENCE [LARGE SCALE GENOMIC DNA]</scope>
</reference>
<evidence type="ECO:0000313" key="3">
    <source>
        <dbReference type="EMBL" id="GMI30700.1"/>
    </source>
</evidence>
<organism evidence="3 4">
    <name type="scientific">Tetraparma gracilis</name>
    <dbReference type="NCBI Taxonomy" id="2962635"/>
    <lineage>
        <taxon>Eukaryota</taxon>
        <taxon>Sar</taxon>
        <taxon>Stramenopiles</taxon>
        <taxon>Ochrophyta</taxon>
        <taxon>Bolidophyceae</taxon>
        <taxon>Parmales</taxon>
        <taxon>Triparmaceae</taxon>
        <taxon>Tetraparma</taxon>
    </lineage>
</organism>
<gene>
    <name evidence="3" type="ORF">TeGR_g7825</name>
</gene>
<evidence type="ECO:0000259" key="2">
    <source>
        <dbReference type="Pfam" id="PF20654"/>
    </source>
</evidence>
<comment type="caution">
    <text evidence="3">The sequence shown here is derived from an EMBL/GenBank/DDBJ whole genome shotgun (WGS) entry which is preliminary data.</text>
</comment>